<dbReference type="EMBL" id="JAHRIO010083305">
    <property type="protein sequence ID" value="MEQ2186247.1"/>
    <property type="molecule type" value="Genomic_DNA"/>
</dbReference>
<gene>
    <name evidence="1" type="ORF">GOODEAATRI_026666</name>
</gene>
<evidence type="ECO:0000313" key="1">
    <source>
        <dbReference type="EMBL" id="MEQ2186247.1"/>
    </source>
</evidence>
<evidence type="ECO:0000313" key="2">
    <source>
        <dbReference type="Proteomes" id="UP001476798"/>
    </source>
</evidence>
<comment type="caution">
    <text evidence="1">The sequence shown here is derived from an EMBL/GenBank/DDBJ whole genome shotgun (WGS) entry which is preliminary data.</text>
</comment>
<organism evidence="1 2">
    <name type="scientific">Goodea atripinnis</name>
    <dbReference type="NCBI Taxonomy" id="208336"/>
    <lineage>
        <taxon>Eukaryota</taxon>
        <taxon>Metazoa</taxon>
        <taxon>Chordata</taxon>
        <taxon>Craniata</taxon>
        <taxon>Vertebrata</taxon>
        <taxon>Euteleostomi</taxon>
        <taxon>Actinopterygii</taxon>
        <taxon>Neopterygii</taxon>
        <taxon>Teleostei</taxon>
        <taxon>Neoteleostei</taxon>
        <taxon>Acanthomorphata</taxon>
        <taxon>Ovalentaria</taxon>
        <taxon>Atherinomorphae</taxon>
        <taxon>Cyprinodontiformes</taxon>
        <taxon>Goodeidae</taxon>
        <taxon>Goodea</taxon>
    </lineage>
</organism>
<name>A0ABV0PSN5_9TELE</name>
<reference evidence="1 2" key="1">
    <citation type="submission" date="2021-06" db="EMBL/GenBank/DDBJ databases">
        <authorList>
            <person name="Palmer J.M."/>
        </authorList>
    </citation>
    <scope>NUCLEOTIDE SEQUENCE [LARGE SCALE GENOMIC DNA]</scope>
    <source>
        <strain evidence="1 2">GA_2019</strain>
        <tissue evidence="1">Muscle</tissue>
    </source>
</reference>
<feature type="non-terminal residue" evidence="1">
    <location>
        <position position="1"/>
    </location>
</feature>
<protein>
    <submittedName>
        <fullName evidence="1">Uncharacterized protein</fullName>
    </submittedName>
</protein>
<dbReference type="Gene3D" id="3.30.9.10">
    <property type="entry name" value="D-Amino Acid Oxidase, subunit A, domain 2"/>
    <property type="match status" value="1"/>
</dbReference>
<keyword evidence="2" id="KW-1185">Reference proteome</keyword>
<sequence>VWATKLGEMAGVNVPLIAMHHAYVVTERIEGIQNMPNVRDHDASVYLRLQGDALSVGGYEQNPIFWEEVILNIVCCCHILCRSDDVYAKP</sequence>
<proteinExistence type="predicted"/>
<dbReference type="Proteomes" id="UP001476798">
    <property type="component" value="Unassembled WGS sequence"/>
</dbReference>
<dbReference type="SUPFAM" id="SSF54373">
    <property type="entry name" value="FAD-linked reductases, C-terminal domain"/>
    <property type="match status" value="1"/>
</dbReference>
<accession>A0ABV0PSN5</accession>